<reference evidence="1" key="1">
    <citation type="submission" date="2024-02" db="EMBL/GenBank/DDBJ databases">
        <title>Metagenome Assembled Genome of Zalaria obscura JY119.</title>
        <authorList>
            <person name="Vighnesh L."/>
            <person name="Jagadeeshwari U."/>
            <person name="Venkata Ramana C."/>
            <person name="Sasikala C."/>
        </authorList>
    </citation>
    <scope>NUCLEOTIDE SEQUENCE</scope>
    <source>
        <strain evidence="1">JY119</strain>
    </source>
</reference>
<comment type="caution">
    <text evidence="1">The sequence shown here is derived from an EMBL/GenBank/DDBJ whole genome shotgun (WGS) entry which is preliminary data.</text>
</comment>
<evidence type="ECO:0000313" key="2">
    <source>
        <dbReference type="Proteomes" id="UP001320706"/>
    </source>
</evidence>
<accession>A0ACC3SKT9</accession>
<proteinExistence type="predicted"/>
<dbReference type="EMBL" id="JAMKPW020000005">
    <property type="protein sequence ID" value="KAK8217552.1"/>
    <property type="molecule type" value="Genomic_DNA"/>
</dbReference>
<dbReference type="Proteomes" id="UP001320706">
    <property type="component" value="Unassembled WGS sequence"/>
</dbReference>
<organism evidence="1 2">
    <name type="scientific">Zalaria obscura</name>
    <dbReference type="NCBI Taxonomy" id="2024903"/>
    <lineage>
        <taxon>Eukaryota</taxon>
        <taxon>Fungi</taxon>
        <taxon>Dikarya</taxon>
        <taxon>Ascomycota</taxon>
        <taxon>Pezizomycotina</taxon>
        <taxon>Dothideomycetes</taxon>
        <taxon>Dothideomycetidae</taxon>
        <taxon>Dothideales</taxon>
        <taxon>Zalariaceae</taxon>
        <taxon>Zalaria</taxon>
    </lineage>
</organism>
<protein>
    <submittedName>
        <fullName evidence="1">Uncharacterized protein</fullName>
    </submittedName>
</protein>
<keyword evidence="2" id="KW-1185">Reference proteome</keyword>
<gene>
    <name evidence="1" type="ORF">M8818_001310</name>
</gene>
<name>A0ACC3SKT9_9PEZI</name>
<sequence length="1100" mass="121645">MATSKSRAHDKILEITSRRKDARPQPARNLRTRGIPDVYNEMLSEAASSAEDAPERPLKRRRVGGARLPLDSDSSSRNGKAPEVVSESEDQNVPALPQQTTIDSEESDEDDFDWEQVGVDQEVAGPSLVQEADSDIADVSVEVGNKQTPKKSVNKRKPATAAEKLFRVTTHTAHVLFLLFHCHVRNNWCNSGAVQTKLRGVLSARTISMLHPDTDMIQFGRSESFINGLKLAVDLWQAKFKVTASGMRRPQWAETAEDIQDQIASIREEIDAVDKRDFIDAAKSLRGSQDMGNQLFCALLRSVGVEARLVCSLQPLPFATAGAKTATPQKLAKPTIYMNTDGEQTGASSAEEGSLTGSASDTPKTIAPRRRRRIGQPAFNQAMAIAGTSKPPRTPAKATKLPKRVQKLDYPIFWIEAFNSAYQKWIPLDATVTGTVARPAKLEPPASYPLASLTYAIAFEADGVACDVTRRYAKAYNAKTRKMRVEATDDGAVWYKKAMKVFRRRGWLDRDQVEDAELSKIEAREGLPGNVMDFKEHPYYALERHLRRHEVIWPRREVGKVSAGKNPKAKGASLESVFRRSDVHPVRSAEKWYRFGREIKAGEQPLKRVPARSRRGMGMDEMEDDEEAAMTPLYASFQTEPYIPPPVIGGRVPKNVYGNLDVYVPSMVPDGGVHIRHPAAAKAAKLIGVDYADAVTGFQFKGRHGTAVTAGVVVAREHQEAIEAVIEGFAYMAENEEERLRSVESLRLWKRFLIGLRIAERIGLHPAQEGEAGQSEESTDSKKLKQQIDEAEDEGDEIAEAGGFFPDAGGEYVAVPTAGRFRSAHQDAAPPAREEAEYLGPVEEDAPRLRRRRPQLQSDVEEDDDDDEDEYAEQDDDEDKDEDEEDSYLPPSKRKQPRRRLLDPEEDLILEPEPTPSRYDGLSTNAQDALENETSNAAGTSHADSFESGGGFLPEDEEDELAGRGGGIVPEESEVSHKTADDLGGGFIPDETIEQQEIINDEAPLDPDPADSGESSLTDELDQDDMQYGHEIHHPPPLRDKVALEPTETVPPPEAGVEATEGPTEHTDEMEVEGSDSDFDNQSLLSHDPEDDDAEPEWLS</sequence>
<evidence type="ECO:0000313" key="1">
    <source>
        <dbReference type="EMBL" id="KAK8217552.1"/>
    </source>
</evidence>